<comment type="caution">
    <text evidence="2">The sequence shown here is derived from an EMBL/GenBank/DDBJ whole genome shotgun (WGS) entry which is preliminary data.</text>
</comment>
<dbReference type="CDD" id="cd02238">
    <property type="entry name" value="cupin_KdgF"/>
    <property type="match status" value="1"/>
</dbReference>
<feature type="domain" description="Cupin type-2" evidence="1">
    <location>
        <begin position="54"/>
        <end position="111"/>
    </location>
</feature>
<dbReference type="SUPFAM" id="SSF51182">
    <property type="entry name" value="RmlC-like cupins"/>
    <property type="match status" value="1"/>
</dbReference>
<sequence length="136" mass="14632">MSSTVQESVAPNPGDELRPFFVKTNPAGAEDVAPGIKRQILGYGDTIMGVRVWFSKGAVGETHAHLHAQMAYVESGQFRVTVGDREMVLSAGDSFYAPPNTMHGAVCLEDGVLIDVFSPARQDFLEPQDATSSYGK</sequence>
<reference evidence="2 3" key="1">
    <citation type="submission" date="2018-08" db="EMBL/GenBank/DDBJ databases">
        <title>Parvularcula sp. SM1705, isolated from surface water of the South Sea China.</title>
        <authorList>
            <person name="Sun L."/>
        </authorList>
    </citation>
    <scope>NUCLEOTIDE SEQUENCE [LARGE SCALE GENOMIC DNA]</scope>
    <source>
        <strain evidence="2 3">SM1705</strain>
    </source>
</reference>
<name>A0A371REG6_9PROT</name>
<dbReference type="PANTHER" id="PTHR40112">
    <property type="entry name" value="H2HPP ISOMERASE"/>
    <property type="match status" value="1"/>
</dbReference>
<dbReference type="Proteomes" id="UP000264589">
    <property type="component" value="Unassembled WGS sequence"/>
</dbReference>
<dbReference type="Gene3D" id="2.60.120.10">
    <property type="entry name" value="Jelly Rolls"/>
    <property type="match status" value="1"/>
</dbReference>
<dbReference type="RefSeq" id="WP_116390472.1">
    <property type="nucleotide sequence ID" value="NZ_QUQO01000001.1"/>
</dbReference>
<evidence type="ECO:0000313" key="2">
    <source>
        <dbReference type="EMBL" id="RFB03844.1"/>
    </source>
</evidence>
<dbReference type="InterPro" id="IPR052535">
    <property type="entry name" value="Bacilysin_H2HPP_isomerase"/>
</dbReference>
<dbReference type="InParanoid" id="A0A371REG6"/>
<dbReference type="OrthoDB" id="9811153at2"/>
<accession>A0A371REG6</accession>
<dbReference type="InterPro" id="IPR013096">
    <property type="entry name" value="Cupin_2"/>
</dbReference>
<proteinExistence type="predicted"/>
<dbReference type="PANTHER" id="PTHR40112:SF1">
    <property type="entry name" value="H2HPP ISOMERASE"/>
    <property type="match status" value="1"/>
</dbReference>
<dbReference type="InterPro" id="IPR011051">
    <property type="entry name" value="RmlC_Cupin_sf"/>
</dbReference>
<dbReference type="AlphaFoldDB" id="A0A371REG6"/>
<dbReference type="InterPro" id="IPR014710">
    <property type="entry name" value="RmlC-like_jellyroll"/>
</dbReference>
<keyword evidence="3" id="KW-1185">Reference proteome</keyword>
<gene>
    <name evidence="2" type="ORF">DX908_00225</name>
</gene>
<protein>
    <submittedName>
        <fullName evidence="2">Cupin domain-containing protein</fullName>
    </submittedName>
</protein>
<evidence type="ECO:0000313" key="3">
    <source>
        <dbReference type="Proteomes" id="UP000264589"/>
    </source>
</evidence>
<dbReference type="Pfam" id="PF07883">
    <property type="entry name" value="Cupin_2"/>
    <property type="match status" value="1"/>
</dbReference>
<dbReference type="EMBL" id="QUQO01000001">
    <property type="protein sequence ID" value="RFB03844.1"/>
    <property type="molecule type" value="Genomic_DNA"/>
</dbReference>
<organism evidence="2 3">
    <name type="scientific">Parvularcula marina</name>
    <dbReference type="NCBI Taxonomy" id="2292771"/>
    <lineage>
        <taxon>Bacteria</taxon>
        <taxon>Pseudomonadati</taxon>
        <taxon>Pseudomonadota</taxon>
        <taxon>Alphaproteobacteria</taxon>
        <taxon>Parvularculales</taxon>
        <taxon>Parvularculaceae</taxon>
        <taxon>Parvularcula</taxon>
    </lineage>
</organism>
<evidence type="ECO:0000259" key="1">
    <source>
        <dbReference type="Pfam" id="PF07883"/>
    </source>
</evidence>